<sequence length="263" mass="27142">MNEGTVHSFLFADLVGFTTLTALEGDERAADVAMRFFAAVRALPEADGAEEVKTLGDGLMLRTDDPERAVRLGTAIVARLDEGLEGFGSVPVRVGVHTGPAIARDGDWFGMAVNVAARLCAAAGDGEVLVSATTREAAVADDLVFGDARLHWLKNVIEPVAAHEVELVPEVAVAPEAIAATAAVVAPASTGLAGVAASAPAWRPEPVRVAGRPSAGRVRPAAGATRRTPARRGPALGARARARLDQERACLRAAVPSLLGRLG</sequence>
<dbReference type="EC" id="4.6.1.-" evidence="4"/>
<dbReference type="GO" id="GO:0016829">
    <property type="term" value="F:lyase activity"/>
    <property type="evidence" value="ECO:0007669"/>
    <property type="project" value="UniProtKB-KW"/>
</dbReference>
<evidence type="ECO:0000313" key="4">
    <source>
        <dbReference type="EMBL" id="MDX8152042.1"/>
    </source>
</evidence>
<dbReference type="Proteomes" id="UP001277761">
    <property type="component" value="Unassembled WGS sequence"/>
</dbReference>
<organism evidence="4 5">
    <name type="scientific">Patulibacter brassicae</name>
    <dbReference type="NCBI Taxonomy" id="1705717"/>
    <lineage>
        <taxon>Bacteria</taxon>
        <taxon>Bacillati</taxon>
        <taxon>Actinomycetota</taxon>
        <taxon>Thermoleophilia</taxon>
        <taxon>Solirubrobacterales</taxon>
        <taxon>Patulibacteraceae</taxon>
        <taxon>Patulibacter</taxon>
    </lineage>
</organism>
<proteinExistence type="inferred from homology"/>
<feature type="compositionally biased region" description="Low complexity" evidence="2">
    <location>
        <begin position="215"/>
        <end position="238"/>
    </location>
</feature>
<evidence type="ECO:0000259" key="3">
    <source>
        <dbReference type="PROSITE" id="PS50125"/>
    </source>
</evidence>
<dbReference type="PANTHER" id="PTHR43081">
    <property type="entry name" value="ADENYLATE CYCLASE, TERMINAL-DIFFERENTIATION SPECIFIC-RELATED"/>
    <property type="match status" value="1"/>
</dbReference>
<evidence type="ECO:0000256" key="2">
    <source>
        <dbReference type="SAM" id="MobiDB-lite"/>
    </source>
</evidence>
<dbReference type="Pfam" id="PF00211">
    <property type="entry name" value="Guanylate_cyc"/>
    <property type="match status" value="1"/>
</dbReference>
<accession>A0ABU4VL17</accession>
<dbReference type="InterPro" id="IPR001054">
    <property type="entry name" value="A/G_cyclase"/>
</dbReference>
<dbReference type="PROSITE" id="PS50125">
    <property type="entry name" value="GUANYLATE_CYCLASE_2"/>
    <property type="match status" value="1"/>
</dbReference>
<name>A0ABU4VL17_9ACTN</name>
<dbReference type="PANTHER" id="PTHR43081:SF19">
    <property type="entry name" value="PH-SENSITIVE ADENYLATE CYCLASE RV1264"/>
    <property type="match status" value="1"/>
</dbReference>
<reference evidence="4 5" key="1">
    <citation type="submission" date="2023-11" db="EMBL/GenBank/DDBJ databases">
        <authorList>
            <person name="Xu M."/>
            <person name="Jiang T."/>
        </authorList>
    </citation>
    <scope>NUCLEOTIDE SEQUENCE [LARGE SCALE GENOMIC DNA]</scope>
    <source>
        <strain evidence="4 5">SD</strain>
    </source>
</reference>
<dbReference type="InterPro" id="IPR029787">
    <property type="entry name" value="Nucleotide_cyclase"/>
</dbReference>
<gene>
    <name evidence="4" type="ORF">SK069_10590</name>
</gene>
<dbReference type="EMBL" id="JAXAVX010000004">
    <property type="protein sequence ID" value="MDX8152042.1"/>
    <property type="molecule type" value="Genomic_DNA"/>
</dbReference>
<dbReference type="InterPro" id="IPR050697">
    <property type="entry name" value="Adenylyl/Guanylyl_Cyclase_3/4"/>
</dbReference>
<dbReference type="SUPFAM" id="SSF55073">
    <property type="entry name" value="Nucleotide cyclase"/>
    <property type="match status" value="1"/>
</dbReference>
<comment type="caution">
    <text evidence="4">The sequence shown here is derived from an EMBL/GenBank/DDBJ whole genome shotgun (WGS) entry which is preliminary data.</text>
</comment>
<feature type="region of interest" description="Disordered" evidence="2">
    <location>
        <begin position="206"/>
        <end position="238"/>
    </location>
</feature>
<protein>
    <submittedName>
        <fullName evidence="4">Adenylate/guanylate cyclase domain-containing protein</fullName>
        <ecNumber evidence="4">4.6.1.-</ecNumber>
    </submittedName>
</protein>
<evidence type="ECO:0000256" key="1">
    <source>
        <dbReference type="ARBA" id="ARBA00005381"/>
    </source>
</evidence>
<dbReference type="Gene3D" id="3.30.70.1230">
    <property type="entry name" value="Nucleotide cyclase"/>
    <property type="match status" value="1"/>
</dbReference>
<keyword evidence="5" id="KW-1185">Reference proteome</keyword>
<dbReference type="CDD" id="cd07302">
    <property type="entry name" value="CHD"/>
    <property type="match status" value="1"/>
</dbReference>
<dbReference type="SMART" id="SM00044">
    <property type="entry name" value="CYCc"/>
    <property type="match status" value="1"/>
</dbReference>
<feature type="domain" description="Guanylate cyclase" evidence="3">
    <location>
        <begin position="8"/>
        <end position="120"/>
    </location>
</feature>
<dbReference type="RefSeq" id="WP_319954197.1">
    <property type="nucleotide sequence ID" value="NZ_JAXAVX010000004.1"/>
</dbReference>
<comment type="similarity">
    <text evidence="1">Belongs to the adenylyl cyclase class-3 family.</text>
</comment>
<evidence type="ECO:0000313" key="5">
    <source>
        <dbReference type="Proteomes" id="UP001277761"/>
    </source>
</evidence>
<keyword evidence="4" id="KW-0456">Lyase</keyword>